<feature type="transmembrane region" description="Helical" evidence="5">
    <location>
        <begin position="35"/>
        <end position="55"/>
    </location>
</feature>
<dbReference type="PANTHER" id="PTHR16950">
    <property type="entry name" value="ZINC TRANSPORTER SLC39A7 HISTIDINE-RICH MEMBRANE PROTEIN KE4"/>
    <property type="match status" value="1"/>
</dbReference>
<evidence type="ECO:0000256" key="5">
    <source>
        <dbReference type="SAM" id="Phobius"/>
    </source>
</evidence>
<dbReference type="GO" id="GO:0005385">
    <property type="term" value="F:zinc ion transmembrane transporter activity"/>
    <property type="evidence" value="ECO:0007669"/>
    <property type="project" value="TreeGrafter"/>
</dbReference>
<evidence type="ECO:0000313" key="6">
    <source>
        <dbReference type="EMBL" id="PJE64634.1"/>
    </source>
</evidence>
<evidence type="ECO:0000256" key="1">
    <source>
        <dbReference type="ARBA" id="ARBA00004141"/>
    </source>
</evidence>
<evidence type="ECO:0000256" key="3">
    <source>
        <dbReference type="ARBA" id="ARBA00022989"/>
    </source>
</evidence>
<comment type="caution">
    <text evidence="6">The sequence shown here is derived from an EMBL/GenBank/DDBJ whole genome shotgun (WGS) entry which is preliminary data.</text>
</comment>
<dbReference type="PANTHER" id="PTHR16950:SF16">
    <property type="entry name" value="ZINC TRANSPORTER ZIP13"/>
    <property type="match status" value="1"/>
</dbReference>
<keyword evidence="3 5" id="KW-1133">Transmembrane helix</keyword>
<comment type="subcellular location">
    <subcellularLocation>
        <location evidence="1">Membrane</location>
        <topology evidence="1">Multi-pass membrane protein</topology>
    </subcellularLocation>
</comment>
<organism evidence="6 7">
    <name type="scientific">Candidatus Ryanbacteria bacterium CG10_big_fil_rev_8_21_14_0_10_43_42</name>
    <dbReference type="NCBI Taxonomy" id="1974864"/>
    <lineage>
        <taxon>Bacteria</taxon>
        <taxon>Candidatus Ryaniibacteriota</taxon>
    </lineage>
</organism>
<evidence type="ECO:0000313" key="7">
    <source>
        <dbReference type="Proteomes" id="UP000229098"/>
    </source>
</evidence>
<dbReference type="InterPro" id="IPR003689">
    <property type="entry name" value="ZIP"/>
</dbReference>
<proteinExistence type="predicted"/>
<feature type="transmembrane region" description="Helical" evidence="5">
    <location>
        <begin position="6"/>
        <end position="28"/>
    </location>
</feature>
<dbReference type="Pfam" id="PF02535">
    <property type="entry name" value="Zip"/>
    <property type="match status" value="1"/>
</dbReference>
<dbReference type="GO" id="GO:0006882">
    <property type="term" value="P:intracellular zinc ion homeostasis"/>
    <property type="evidence" value="ECO:0007669"/>
    <property type="project" value="TreeGrafter"/>
</dbReference>
<feature type="transmembrane region" description="Helical" evidence="5">
    <location>
        <begin position="171"/>
        <end position="195"/>
    </location>
</feature>
<gene>
    <name evidence="6" type="ORF">COU90_02220</name>
</gene>
<reference evidence="7" key="1">
    <citation type="submission" date="2017-09" db="EMBL/GenBank/DDBJ databases">
        <title>Depth-based differentiation of microbial function through sediment-hosted aquifers and enrichment of novel symbionts in the deep terrestrial subsurface.</title>
        <authorList>
            <person name="Probst A.J."/>
            <person name="Ladd B."/>
            <person name="Jarett J.K."/>
            <person name="Geller-Mcgrath D.E."/>
            <person name="Sieber C.M.K."/>
            <person name="Emerson J.B."/>
            <person name="Anantharaman K."/>
            <person name="Thomas B.C."/>
            <person name="Malmstrom R."/>
            <person name="Stieglmeier M."/>
            <person name="Klingl A."/>
            <person name="Woyke T."/>
            <person name="Ryan C.M."/>
            <person name="Banfield J.F."/>
        </authorList>
    </citation>
    <scope>NUCLEOTIDE SEQUENCE [LARGE SCALE GENOMIC DNA]</scope>
</reference>
<evidence type="ECO:0000256" key="4">
    <source>
        <dbReference type="ARBA" id="ARBA00023136"/>
    </source>
</evidence>
<feature type="transmembrane region" description="Helical" evidence="5">
    <location>
        <begin position="201"/>
        <end position="219"/>
    </location>
</feature>
<evidence type="ECO:0000256" key="2">
    <source>
        <dbReference type="ARBA" id="ARBA00022692"/>
    </source>
</evidence>
<name>A0A2M8KXH6_9BACT</name>
<keyword evidence="4 5" id="KW-0472">Membrane</keyword>
<dbReference type="Proteomes" id="UP000229098">
    <property type="component" value="Unassembled WGS sequence"/>
</dbReference>
<feature type="transmembrane region" description="Helical" evidence="5">
    <location>
        <begin position="231"/>
        <end position="251"/>
    </location>
</feature>
<protein>
    <submittedName>
        <fullName evidence="6">ZIP family metal transporter</fullName>
    </submittedName>
</protein>
<feature type="transmembrane region" description="Helical" evidence="5">
    <location>
        <begin position="67"/>
        <end position="84"/>
    </location>
</feature>
<dbReference type="AlphaFoldDB" id="A0A2M8KXH6"/>
<sequence>MSTPIFYAIGSVVIVSLMSLVGIFVLATNERRLRMLISPMVALAVGALLGDAFIHLIPETFTHTKNAVQSSLLIIGGMLLFFILEKVLHLHHHGHDTHEENSHKNKSLGHIILISDGLHNFIDGVIIAASYLVSIEVGIATTGAIILHEIPQEIGDFGVLIHAGYTKTQAILVNFYSASFAVAGSAITLFANRIASATEAWIVPLAIGVFIYTASSDLVPELHKQTGIWNIIYEIIGISIGVGAMYALLFLE</sequence>
<dbReference type="EMBL" id="PFEF01000005">
    <property type="protein sequence ID" value="PJE64634.1"/>
    <property type="molecule type" value="Genomic_DNA"/>
</dbReference>
<accession>A0A2M8KXH6</accession>
<dbReference type="GO" id="GO:0016020">
    <property type="term" value="C:membrane"/>
    <property type="evidence" value="ECO:0007669"/>
    <property type="project" value="UniProtKB-SubCell"/>
</dbReference>
<keyword evidence="2 5" id="KW-0812">Transmembrane</keyword>